<protein>
    <submittedName>
        <fullName evidence="1">Uncharacterized protein</fullName>
    </submittedName>
</protein>
<sequence>MILLLPADPLRPRRPDGHFAAEAGRARENGLAVALVDHDELTRPHGAGPAIARVPRGGLALYRGWMLSSRQYEAFAQALRERDVTLVTDPARYRRAHELPGWYEALREVTPRTVWSEGADLSDGFDEACRRLGPGPAVLRDHTKSMKHYWHEAAFIPRLADPVRAEQVLP</sequence>
<gene>
    <name evidence="1" type="ORF">KIH74_06000</name>
</gene>
<organism evidence="1 2">
    <name type="scientific">Kineosporia corallincola</name>
    <dbReference type="NCBI Taxonomy" id="2835133"/>
    <lineage>
        <taxon>Bacteria</taxon>
        <taxon>Bacillati</taxon>
        <taxon>Actinomycetota</taxon>
        <taxon>Actinomycetes</taxon>
        <taxon>Kineosporiales</taxon>
        <taxon>Kineosporiaceae</taxon>
        <taxon>Kineosporia</taxon>
    </lineage>
</organism>
<dbReference type="EMBL" id="JAHBAY010000002">
    <property type="protein sequence ID" value="MBT0768468.1"/>
    <property type="molecule type" value="Genomic_DNA"/>
</dbReference>
<dbReference type="RefSeq" id="WP_214154762.1">
    <property type="nucleotide sequence ID" value="NZ_JAHBAY010000002.1"/>
</dbReference>
<keyword evidence="2" id="KW-1185">Reference proteome</keyword>
<evidence type="ECO:0000313" key="2">
    <source>
        <dbReference type="Proteomes" id="UP001197247"/>
    </source>
</evidence>
<dbReference type="Proteomes" id="UP001197247">
    <property type="component" value="Unassembled WGS sequence"/>
</dbReference>
<evidence type="ECO:0000313" key="1">
    <source>
        <dbReference type="EMBL" id="MBT0768468.1"/>
    </source>
</evidence>
<reference evidence="1 2" key="1">
    <citation type="submission" date="2021-05" db="EMBL/GenBank/DDBJ databases">
        <title>Kineosporia and Streptomyces sp. nov. two new marine actinobacteria isolated from Coral.</title>
        <authorList>
            <person name="Buangrab K."/>
            <person name="Sutthacheep M."/>
            <person name="Yeemin T."/>
            <person name="Harunari E."/>
            <person name="Igarashi Y."/>
            <person name="Kanchanasin P."/>
            <person name="Tanasupawat S."/>
            <person name="Phongsopitanun W."/>
        </authorList>
    </citation>
    <scope>NUCLEOTIDE SEQUENCE [LARGE SCALE GENOMIC DNA]</scope>
    <source>
        <strain evidence="1 2">J2-2</strain>
    </source>
</reference>
<comment type="caution">
    <text evidence="1">The sequence shown here is derived from an EMBL/GenBank/DDBJ whole genome shotgun (WGS) entry which is preliminary data.</text>
</comment>
<name>A0ABS5TBK9_9ACTN</name>
<accession>A0ABS5TBK9</accession>
<proteinExistence type="predicted"/>